<feature type="non-terminal residue" evidence="2">
    <location>
        <position position="22"/>
    </location>
</feature>
<proteinExistence type="predicted"/>
<organism evidence="2 3">
    <name type="scientific">Corchorus capsularis</name>
    <name type="common">Jute</name>
    <dbReference type="NCBI Taxonomy" id="210143"/>
    <lineage>
        <taxon>Eukaryota</taxon>
        <taxon>Viridiplantae</taxon>
        <taxon>Streptophyta</taxon>
        <taxon>Embryophyta</taxon>
        <taxon>Tracheophyta</taxon>
        <taxon>Spermatophyta</taxon>
        <taxon>Magnoliopsida</taxon>
        <taxon>eudicotyledons</taxon>
        <taxon>Gunneridae</taxon>
        <taxon>Pentapetalae</taxon>
        <taxon>rosids</taxon>
        <taxon>malvids</taxon>
        <taxon>Malvales</taxon>
        <taxon>Malvaceae</taxon>
        <taxon>Grewioideae</taxon>
        <taxon>Apeibeae</taxon>
        <taxon>Corchorus</taxon>
    </lineage>
</organism>
<dbReference type="EMBL" id="AWWV01005620">
    <property type="protein sequence ID" value="OMP04811.1"/>
    <property type="molecule type" value="Genomic_DNA"/>
</dbReference>
<dbReference type="AlphaFoldDB" id="A0A1R3KCJ5"/>
<evidence type="ECO:0000256" key="1">
    <source>
        <dbReference type="SAM" id="MobiDB-lite"/>
    </source>
</evidence>
<dbReference type="Proteomes" id="UP000188268">
    <property type="component" value="Unassembled WGS sequence"/>
</dbReference>
<accession>A0A1R3KCJ5</accession>
<feature type="non-terminal residue" evidence="2">
    <location>
        <position position="1"/>
    </location>
</feature>
<evidence type="ECO:0000313" key="3">
    <source>
        <dbReference type="Proteomes" id="UP000188268"/>
    </source>
</evidence>
<comment type="caution">
    <text evidence="2">The sequence shown here is derived from an EMBL/GenBank/DDBJ whole genome shotgun (WGS) entry which is preliminary data.</text>
</comment>
<reference evidence="2 3" key="1">
    <citation type="submission" date="2013-09" db="EMBL/GenBank/DDBJ databases">
        <title>Corchorus capsularis genome sequencing.</title>
        <authorList>
            <person name="Alam M."/>
            <person name="Haque M.S."/>
            <person name="Islam M.S."/>
            <person name="Emdad E.M."/>
            <person name="Islam M.M."/>
            <person name="Ahmed B."/>
            <person name="Halim A."/>
            <person name="Hossen Q.M.M."/>
            <person name="Hossain M.Z."/>
            <person name="Ahmed R."/>
            <person name="Khan M.M."/>
            <person name="Islam R."/>
            <person name="Rashid M.M."/>
            <person name="Khan S.A."/>
            <person name="Rahman M.S."/>
            <person name="Alam M."/>
        </authorList>
    </citation>
    <scope>NUCLEOTIDE SEQUENCE [LARGE SCALE GENOMIC DNA]</scope>
    <source>
        <strain evidence="3">cv. CVL-1</strain>
        <tissue evidence="2">Whole seedling</tissue>
    </source>
</reference>
<gene>
    <name evidence="2" type="ORF">CCACVL1_02132</name>
</gene>
<keyword evidence="3" id="KW-1185">Reference proteome</keyword>
<sequence>DQIIEVQSYKEDQGNPSTSKTQ</sequence>
<evidence type="ECO:0000313" key="2">
    <source>
        <dbReference type="EMBL" id="OMP04811.1"/>
    </source>
</evidence>
<feature type="region of interest" description="Disordered" evidence="1">
    <location>
        <begin position="1"/>
        <end position="22"/>
    </location>
</feature>
<dbReference type="Gramene" id="OMP04811">
    <property type="protein sequence ID" value="OMP04811"/>
    <property type="gene ID" value="CCACVL1_02132"/>
</dbReference>
<name>A0A1R3KCJ5_COCAP</name>
<protein>
    <submittedName>
        <fullName evidence="2">Uncharacterized protein</fullName>
    </submittedName>
</protein>